<dbReference type="Proteomes" id="UP000194450">
    <property type="component" value="Unassembled WGS sequence"/>
</dbReference>
<keyword evidence="3" id="KW-1185">Reference proteome</keyword>
<keyword evidence="1" id="KW-0732">Signal</keyword>
<dbReference type="InterPro" id="IPR029033">
    <property type="entry name" value="His_PPase_superfam"/>
</dbReference>
<feature type="signal peptide" evidence="1">
    <location>
        <begin position="1"/>
        <end position="28"/>
    </location>
</feature>
<evidence type="ECO:0000313" key="3">
    <source>
        <dbReference type="Proteomes" id="UP000194450"/>
    </source>
</evidence>
<gene>
    <name evidence="2" type="ORF">SAMN06297229_1505</name>
</gene>
<dbReference type="SMART" id="SM00855">
    <property type="entry name" value="PGAM"/>
    <property type="match status" value="1"/>
</dbReference>
<organism evidence="2 3">
    <name type="scientific">Pseudidiomarina planktonica</name>
    <dbReference type="NCBI Taxonomy" id="1323738"/>
    <lineage>
        <taxon>Bacteria</taxon>
        <taxon>Pseudomonadati</taxon>
        <taxon>Pseudomonadota</taxon>
        <taxon>Gammaproteobacteria</taxon>
        <taxon>Alteromonadales</taxon>
        <taxon>Idiomarinaceae</taxon>
        <taxon>Pseudidiomarina</taxon>
    </lineage>
</organism>
<dbReference type="Gene3D" id="3.40.50.1240">
    <property type="entry name" value="Phosphoglycerate mutase-like"/>
    <property type="match status" value="1"/>
</dbReference>
<dbReference type="InterPro" id="IPR013078">
    <property type="entry name" value="His_Pase_superF_clade-1"/>
</dbReference>
<dbReference type="SUPFAM" id="SSF53254">
    <property type="entry name" value="Phosphoglycerate mutase-like"/>
    <property type="match status" value="1"/>
</dbReference>
<dbReference type="CDD" id="cd07067">
    <property type="entry name" value="HP_PGM_like"/>
    <property type="match status" value="1"/>
</dbReference>
<protein>
    <submittedName>
        <fullName evidence="2">Histidine phosphatase superfamily (Branch 1)</fullName>
    </submittedName>
</protein>
<dbReference type="RefSeq" id="WP_234996280.1">
    <property type="nucleotide sequence ID" value="NZ_FXWH01000001.1"/>
</dbReference>
<reference evidence="3" key="1">
    <citation type="submission" date="2017-04" db="EMBL/GenBank/DDBJ databases">
        <authorList>
            <person name="Varghese N."/>
            <person name="Submissions S."/>
        </authorList>
    </citation>
    <scope>NUCLEOTIDE SEQUENCE [LARGE SCALE GENOMIC DNA]</scope>
</reference>
<accession>A0A1Y6EUZ7</accession>
<feature type="chain" id="PRO_5013187321" evidence="1">
    <location>
        <begin position="29"/>
        <end position="177"/>
    </location>
</feature>
<dbReference type="EMBL" id="FXWH01000001">
    <property type="protein sequence ID" value="SMQ66367.1"/>
    <property type="molecule type" value="Genomic_DNA"/>
</dbReference>
<evidence type="ECO:0000313" key="2">
    <source>
        <dbReference type="EMBL" id="SMQ66367.1"/>
    </source>
</evidence>
<proteinExistence type="predicted"/>
<sequence length="177" mass="19220">MKLMICTGLTSLLKVLLLMMTMTTSANAADTSYTLYFSRHAEKVDAKDDPILTQAGHRRAAILATMLQNAGIERIYTTDYQRTRQTAGPAGKLLNLSVETYVAGEPEKLVDSLLAQQQNALIIGHSNTVPDLVVKAGGEAPALTEEDFGDLFQLVISNGKVVTTRLVVPMLPETKKD</sequence>
<dbReference type="AlphaFoldDB" id="A0A1Y6EUZ7"/>
<dbReference type="Pfam" id="PF00300">
    <property type="entry name" value="His_Phos_1"/>
    <property type="match status" value="1"/>
</dbReference>
<name>A0A1Y6EUZ7_9GAMM</name>
<evidence type="ECO:0000256" key="1">
    <source>
        <dbReference type="SAM" id="SignalP"/>
    </source>
</evidence>